<name>A0A8X6M9T2_9ARAC</name>
<organism evidence="1 2">
    <name type="scientific">Trichonephila inaurata madagascariensis</name>
    <dbReference type="NCBI Taxonomy" id="2747483"/>
    <lineage>
        <taxon>Eukaryota</taxon>
        <taxon>Metazoa</taxon>
        <taxon>Ecdysozoa</taxon>
        <taxon>Arthropoda</taxon>
        <taxon>Chelicerata</taxon>
        <taxon>Arachnida</taxon>
        <taxon>Araneae</taxon>
        <taxon>Araneomorphae</taxon>
        <taxon>Entelegynae</taxon>
        <taxon>Araneoidea</taxon>
        <taxon>Nephilidae</taxon>
        <taxon>Trichonephila</taxon>
        <taxon>Trichonephila inaurata</taxon>
    </lineage>
</organism>
<dbReference type="Proteomes" id="UP000886998">
    <property type="component" value="Unassembled WGS sequence"/>
</dbReference>
<dbReference type="EMBL" id="BMAV01025033">
    <property type="protein sequence ID" value="GFS37869.1"/>
    <property type="molecule type" value="Genomic_DNA"/>
</dbReference>
<evidence type="ECO:0000313" key="2">
    <source>
        <dbReference type="Proteomes" id="UP000886998"/>
    </source>
</evidence>
<sequence>MFMDRNGERVGQSWRRKEFLADGPEIESLKFASQFHKPNPMNAKFVSTEERSGILPFRKWEELVEQKLSLFLLPKNLQSELLEMVRTVTIEIDRWIKDLSLILSEPLEIAHSGLCYFQWTSLGRINRQETARNIIMNVRSYKSDLCILAEHYDLKDDMGIEKDTITKELAKYLNFNRMVLYRKYWTTAAGENDRYSDPQGSFKRSLLSYLNGHCLQYPDLLLGLSQLTDPERSEFYKKGSFLLLLFFLDWPLQRQFLKASELLLPFLKTNEFHAILRIILYDRILLGRKDFKYIGLLKEFWHQSSSELKEFIEDKSIYEPLMFTVNYPNEETFPNEKLFESNFNNRLTFQYQGVKYSLFRTDRIYRNYRYNFFELTRPRYIEEVSYISQKRKHEDLNPDQPGKVKNSTAWNGQPRYTMGCRAIEEERKIVANS</sequence>
<protein>
    <submittedName>
        <fullName evidence="1">Uncharacterized protein</fullName>
    </submittedName>
</protein>
<keyword evidence="2" id="KW-1185">Reference proteome</keyword>
<reference evidence="1" key="1">
    <citation type="submission" date="2020-08" db="EMBL/GenBank/DDBJ databases">
        <title>Multicomponent nature underlies the extraordinary mechanical properties of spider dragline silk.</title>
        <authorList>
            <person name="Kono N."/>
            <person name="Nakamura H."/>
            <person name="Mori M."/>
            <person name="Yoshida Y."/>
            <person name="Ohtoshi R."/>
            <person name="Malay A.D."/>
            <person name="Moran D.A.P."/>
            <person name="Tomita M."/>
            <person name="Numata K."/>
            <person name="Arakawa K."/>
        </authorList>
    </citation>
    <scope>NUCLEOTIDE SEQUENCE</scope>
</reference>
<comment type="caution">
    <text evidence="1">The sequence shown here is derived from an EMBL/GenBank/DDBJ whole genome shotgun (WGS) entry which is preliminary data.</text>
</comment>
<evidence type="ECO:0000313" key="1">
    <source>
        <dbReference type="EMBL" id="GFS37869.1"/>
    </source>
</evidence>
<dbReference type="AlphaFoldDB" id="A0A8X6M9T2"/>
<accession>A0A8X6M9T2</accession>
<gene>
    <name evidence="1" type="primary">NCL1_40015</name>
    <name evidence="1" type="ORF">TNIN_52271</name>
</gene>
<proteinExistence type="predicted"/>